<sequence>MVFFSWSHILPWSVALHKPFIADRKEADHIHMCKLFDSSHLSNMICWFTSSNLLSQKIKAFQHLPTYRDFGTMSAATLSGKEVSAEIRSTLKEEIEKINETNPKFLPGLAIVQVGDREDSNVYIKMKVKNSGEIGMNAQHIKLPKSTTQNEVVETVIKLNNDPTVHGIIVQLPMESEHEIDAHVVTNTISPAKDVDGLHIQNAGKLALGDLNDCIVPCTPRGCLELIKRSGVSIAGKTAVVLGRSKIVGAPMSNLLLWNHATVTVCHSKTVDLPSVVKTADILVVAIGKPEFVKGDWIKPGAVVIDCGINSIPDETKKSGKRLVGDVDYQAAKEVAGWITPVPGGVGPMTVAMLLQNTVESAKNNLKQAV</sequence>
<dbReference type="Pfam" id="PF02882">
    <property type="entry name" value="THF_DHG_CYH_C"/>
    <property type="match status" value="1"/>
</dbReference>
<dbReference type="AlphaFoldDB" id="A0A812EME3"/>
<dbReference type="GO" id="GO:0004488">
    <property type="term" value="F:methylenetetrahydrofolate dehydrogenase (NADP+) activity"/>
    <property type="evidence" value="ECO:0007669"/>
    <property type="project" value="UniProtKB-EC"/>
</dbReference>
<evidence type="ECO:0000256" key="11">
    <source>
        <dbReference type="ARBA" id="ARBA00036357"/>
    </source>
</evidence>
<dbReference type="FunFam" id="3.40.50.10860:FF:000005">
    <property type="entry name" value="C-1-tetrahydrofolate synthase, cytoplasmic, putative"/>
    <property type="match status" value="1"/>
</dbReference>
<dbReference type="CDD" id="cd01080">
    <property type="entry name" value="NAD_bind_m-THF_DH_Cyclohyd"/>
    <property type="match status" value="1"/>
</dbReference>
<evidence type="ECO:0000256" key="5">
    <source>
        <dbReference type="ARBA" id="ARBA00017592"/>
    </source>
</evidence>
<dbReference type="InterPro" id="IPR020630">
    <property type="entry name" value="THF_DH/CycHdrlase_cat_dom"/>
</dbReference>
<dbReference type="EC" id="3.5.4.9" evidence="3"/>
<dbReference type="SUPFAM" id="SSF51735">
    <property type="entry name" value="NAD(P)-binding Rossmann-fold domains"/>
    <property type="match status" value="1"/>
</dbReference>
<dbReference type="Proteomes" id="UP000597762">
    <property type="component" value="Unassembled WGS sequence"/>
</dbReference>
<dbReference type="InterPro" id="IPR036291">
    <property type="entry name" value="NAD(P)-bd_dom_sf"/>
</dbReference>
<evidence type="ECO:0000256" key="3">
    <source>
        <dbReference type="ARBA" id="ARBA00012776"/>
    </source>
</evidence>
<dbReference type="OrthoDB" id="5126881at2759"/>
<evidence type="ECO:0000259" key="14">
    <source>
        <dbReference type="Pfam" id="PF02882"/>
    </source>
</evidence>
<dbReference type="GO" id="GO:0004477">
    <property type="term" value="F:methenyltetrahydrofolate cyclohydrolase activity"/>
    <property type="evidence" value="ECO:0007669"/>
    <property type="project" value="UniProtKB-EC"/>
</dbReference>
<dbReference type="EC" id="1.5.1.5" evidence="4"/>
<dbReference type="Gene3D" id="3.40.50.720">
    <property type="entry name" value="NAD(P)-binding Rossmann-like Domain"/>
    <property type="match status" value="1"/>
</dbReference>
<keyword evidence="9 15" id="KW-0560">Oxidoreductase</keyword>
<evidence type="ECO:0000256" key="1">
    <source>
        <dbReference type="ARBA" id="ARBA00004777"/>
    </source>
</evidence>
<accession>A0A812EME3</accession>
<evidence type="ECO:0000256" key="10">
    <source>
        <dbReference type="ARBA" id="ARBA00023268"/>
    </source>
</evidence>
<evidence type="ECO:0000256" key="6">
    <source>
        <dbReference type="ARBA" id="ARBA00022563"/>
    </source>
</evidence>
<name>A0A812EME3_ACAPH</name>
<keyword evidence="15" id="KW-0436">Ligase</keyword>
<evidence type="ECO:0000313" key="15">
    <source>
        <dbReference type="EMBL" id="CAE1329130.1"/>
    </source>
</evidence>
<evidence type="ECO:0000259" key="13">
    <source>
        <dbReference type="Pfam" id="PF00763"/>
    </source>
</evidence>
<dbReference type="PRINTS" id="PR00085">
    <property type="entry name" value="THFDHDRGNASE"/>
</dbReference>
<gene>
    <name evidence="15" type="ORF">SPHA_78671</name>
</gene>
<organism evidence="15 16">
    <name type="scientific">Acanthosepion pharaonis</name>
    <name type="common">Pharaoh cuttlefish</name>
    <name type="synonym">Sepia pharaonis</name>
    <dbReference type="NCBI Taxonomy" id="158019"/>
    <lineage>
        <taxon>Eukaryota</taxon>
        <taxon>Metazoa</taxon>
        <taxon>Spiralia</taxon>
        <taxon>Lophotrochozoa</taxon>
        <taxon>Mollusca</taxon>
        <taxon>Cephalopoda</taxon>
        <taxon>Coleoidea</taxon>
        <taxon>Decapodiformes</taxon>
        <taxon>Sepiida</taxon>
        <taxon>Sepiina</taxon>
        <taxon>Sepiidae</taxon>
        <taxon>Acanthosepion</taxon>
    </lineage>
</organism>
<dbReference type="PANTHER" id="PTHR48099:SF5">
    <property type="entry name" value="C-1-TETRAHYDROFOLATE SYNTHASE, CYTOPLASMIC"/>
    <property type="match status" value="1"/>
</dbReference>
<evidence type="ECO:0000256" key="8">
    <source>
        <dbReference type="ARBA" id="ARBA00022857"/>
    </source>
</evidence>
<evidence type="ECO:0000256" key="7">
    <source>
        <dbReference type="ARBA" id="ARBA00022801"/>
    </source>
</evidence>
<dbReference type="InterPro" id="IPR000672">
    <property type="entry name" value="THF_DH/CycHdrlase"/>
</dbReference>
<reference evidence="15" key="1">
    <citation type="submission" date="2021-01" db="EMBL/GenBank/DDBJ databases">
        <authorList>
            <person name="Li R."/>
            <person name="Bekaert M."/>
        </authorList>
    </citation>
    <scope>NUCLEOTIDE SEQUENCE</scope>
    <source>
        <strain evidence="15">Farmed</strain>
    </source>
</reference>
<proteinExistence type="inferred from homology"/>
<comment type="subunit">
    <text evidence="2">Homodimer.</text>
</comment>
<dbReference type="Gene3D" id="3.40.50.10860">
    <property type="entry name" value="Leucine Dehydrogenase, chain A, domain 1"/>
    <property type="match status" value="1"/>
</dbReference>
<feature type="domain" description="Tetrahydrofolate dehydrogenase/cyclohydrolase catalytic" evidence="13">
    <location>
        <begin position="78"/>
        <end position="196"/>
    </location>
</feature>
<dbReference type="InterPro" id="IPR020631">
    <property type="entry name" value="THF_DH/CycHdrlase_NAD-bd_dom"/>
</dbReference>
<dbReference type="FunFam" id="3.40.50.720:FF:000006">
    <property type="entry name" value="Bifunctional protein FolD"/>
    <property type="match status" value="1"/>
</dbReference>
<dbReference type="GO" id="GO:0035999">
    <property type="term" value="P:tetrahydrofolate interconversion"/>
    <property type="evidence" value="ECO:0007669"/>
    <property type="project" value="TreeGrafter"/>
</dbReference>
<keyword evidence="7 15" id="KW-0378">Hydrolase</keyword>
<feature type="domain" description="Tetrahydrofolate dehydrogenase/cyclohydrolase NAD(P)-binding" evidence="14">
    <location>
        <begin position="217"/>
        <end position="365"/>
    </location>
</feature>
<evidence type="ECO:0000256" key="9">
    <source>
        <dbReference type="ARBA" id="ARBA00023002"/>
    </source>
</evidence>
<dbReference type="PROSITE" id="PS00767">
    <property type="entry name" value="THF_DHG_CYH_2"/>
    <property type="match status" value="1"/>
</dbReference>
<comment type="catalytic activity">
    <reaction evidence="12">
        <text>(6S)-5,6,7,8-tetrahydrofolate + formate + ATP = (6R)-10-formyltetrahydrofolate + ADP + phosphate</text>
        <dbReference type="Rhea" id="RHEA:20221"/>
        <dbReference type="ChEBI" id="CHEBI:15740"/>
        <dbReference type="ChEBI" id="CHEBI:30616"/>
        <dbReference type="ChEBI" id="CHEBI:43474"/>
        <dbReference type="ChEBI" id="CHEBI:57453"/>
        <dbReference type="ChEBI" id="CHEBI:195366"/>
        <dbReference type="ChEBI" id="CHEBI:456216"/>
        <dbReference type="EC" id="6.3.4.3"/>
    </reaction>
</comment>
<dbReference type="EMBL" id="CAHIKZ030005547">
    <property type="protein sequence ID" value="CAE1329130.1"/>
    <property type="molecule type" value="Genomic_DNA"/>
</dbReference>
<comment type="catalytic activity">
    <reaction evidence="11">
        <text>(6R)-5,10-methenyltetrahydrofolate + H2O = (6R)-10-formyltetrahydrofolate + H(+)</text>
        <dbReference type="Rhea" id="RHEA:23700"/>
        <dbReference type="ChEBI" id="CHEBI:15377"/>
        <dbReference type="ChEBI" id="CHEBI:15378"/>
        <dbReference type="ChEBI" id="CHEBI:57455"/>
        <dbReference type="ChEBI" id="CHEBI:195366"/>
        <dbReference type="EC" id="3.5.4.9"/>
    </reaction>
</comment>
<keyword evidence="16" id="KW-1185">Reference proteome</keyword>
<evidence type="ECO:0000256" key="2">
    <source>
        <dbReference type="ARBA" id="ARBA00011738"/>
    </source>
</evidence>
<comment type="pathway">
    <text evidence="1">One-carbon metabolism; tetrahydrofolate interconversion.</text>
</comment>
<dbReference type="InterPro" id="IPR046346">
    <property type="entry name" value="Aminoacid_DH-like_N_sf"/>
</dbReference>
<protein>
    <recommendedName>
        <fullName evidence="5">C-1-tetrahydrofolate synthase, cytoplasmic</fullName>
        <ecNumber evidence="4">1.5.1.5</ecNumber>
        <ecNumber evidence="3">3.5.4.9</ecNumber>
    </recommendedName>
</protein>
<evidence type="ECO:0000256" key="4">
    <source>
        <dbReference type="ARBA" id="ARBA00012859"/>
    </source>
</evidence>
<evidence type="ECO:0000313" key="16">
    <source>
        <dbReference type="Proteomes" id="UP000597762"/>
    </source>
</evidence>
<dbReference type="PANTHER" id="PTHR48099">
    <property type="entry name" value="C-1-TETRAHYDROFOLATE SYNTHASE, CYTOPLASMIC-RELATED"/>
    <property type="match status" value="1"/>
</dbReference>
<evidence type="ECO:0000256" key="12">
    <source>
        <dbReference type="ARBA" id="ARBA00049033"/>
    </source>
</evidence>
<dbReference type="GO" id="GO:0004329">
    <property type="term" value="F:formate-tetrahydrofolate ligase activity"/>
    <property type="evidence" value="ECO:0007669"/>
    <property type="project" value="UniProtKB-EC"/>
</dbReference>
<dbReference type="Pfam" id="PF00763">
    <property type="entry name" value="THF_DHG_CYH"/>
    <property type="match status" value="1"/>
</dbReference>
<dbReference type="InterPro" id="IPR020867">
    <property type="entry name" value="THF_DH/CycHdrlase_CS"/>
</dbReference>
<dbReference type="GO" id="GO:0005829">
    <property type="term" value="C:cytosol"/>
    <property type="evidence" value="ECO:0007669"/>
    <property type="project" value="TreeGrafter"/>
</dbReference>
<keyword evidence="6" id="KW-0554">One-carbon metabolism</keyword>
<dbReference type="HAMAP" id="MF_01576">
    <property type="entry name" value="THF_DHG_CYH"/>
    <property type="match status" value="1"/>
</dbReference>
<comment type="caution">
    <text evidence="15">The sequence shown here is derived from an EMBL/GenBank/DDBJ whole genome shotgun (WGS) entry which is preliminary data.</text>
</comment>
<keyword evidence="10" id="KW-0511">Multifunctional enzyme</keyword>
<keyword evidence="8" id="KW-0521">NADP</keyword>
<dbReference type="SUPFAM" id="SSF53223">
    <property type="entry name" value="Aminoacid dehydrogenase-like, N-terminal domain"/>
    <property type="match status" value="1"/>
</dbReference>